<dbReference type="HAMAP" id="MF_00651">
    <property type="entry name" value="Nuclease_YqgF"/>
    <property type="match status" value="1"/>
</dbReference>
<dbReference type="GO" id="GO:0004518">
    <property type="term" value="F:nuclease activity"/>
    <property type="evidence" value="ECO:0007669"/>
    <property type="project" value="UniProtKB-KW"/>
</dbReference>
<dbReference type="InterPro" id="IPR012337">
    <property type="entry name" value="RNaseH-like_sf"/>
</dbReference>
<dbReference type="AlphaFoldDB" id="A0AAU7FBT5"/>
<evidence type="ECO:0000256" key="4">
    <source>
        <dbReference type="ARBA" id="ARBA00022801"/>
    </source>
</evidence>
<keyword evidence="3 5" id="KW-0540">Nuclease</keyword>
<comment type="subcellular location">
    <subcellularLocation>
        <location evidence="5">Cytoplasm</location>
    </subcellularLocation>
</comment>
<sequence length="144" mass="15743">MSTILGFDFGEVRIGVAMGSTELGIAHPLETIAFEENDKKFARIEALIKEWQPSSLVVGLPSYLDGAEHEMSRLARKFANRLTGRFSLPVHLVDERLSSAGATQALNEIGVRGRKQKPALDQVAAMQILQAYFDGSGIVNDVNE</sequence>
<keyword evidence="4 5" id="KW-0378">Hydrolase</keyword>
<gene>
    <name evidence="7" type="primary">ruvX</name>
    <name evidence="7" type="ORF">ABHF33_04370</name>
</gene>
<dbReference type="EC" id="3.1.-.-" evidence="5"/>
<dbReference type="GO" id="GO:0016788">
    <property type="term" value="F:hydrolase activity, acting on ester bonds"/>
    <property type="evidence" value="ECO:0007669"/>
    <property type="project" value="UniProtKB-UniRule"/>
</dbReference>
<dbReference type="PANTHER" id="PTHR33317">
    <property type="entry name" value="POLYNUCLEOTIDYL TRANSFERASE, RIBONUCLEASE H-LIKE SUPERFAMILY PROTEIN"/>
    <property type="match status" value="1"/>
</dbReference>
<protein>
    <recommendedName>
        <fullName evidence="5">Putative pre-16S rRNA nuclease</fullName>
        <ecNumber evidence="5">3.1.-.-</ecNumber>
    </recommendedName>
</protein>
<feature type="domain" description="YqgF/RNase H-like" evidence="6">
    <location>
        <begin position="2"/>
        <end position="102"/>
    </location>
</feature>
<dbReference type="KEGG" id="cmav:ABHF33_04370"/>
<dbReference type="SMART" id="SM00732">
    <property type="entry name" value="YqgFc"/>
    <property type="match status" value="1"/>
</dbReference>
<organism evidence="7">
    <name type="scientific">Chitinibacter mangrovi</name>
    <dbReference type="NCBI Taxonomy" id="3153927"/>
    <lineage>
        <taxon>Bacteria</taxon>
        <taxon>Pseudomonadati</taxon>
        <taxon>Pseudomonadota</taxon>
        <taxon>Betaproteobacteria</taxon>
        <taxon>Neisseriales</taxon>
        <taxon>Chitinibacteraceae</taxon>
        <taxon>Chitinibacter</taxon>
    </lineage>
</organism>
<evidence type="ECO:0000259" key="6">
    <source>
        <dbReference type="SMART" id="SM00732"/>
    </source>
</evidence>
<dbReference type="PANTHER" id="PTHR33317:SF4">
    <property type="entry name" value="POLYNUCLEOTIDYL TRANSFERASE, RIBONUCLEASE H-LIKE SUPERFAMILY PROTEIN"/>
    <property type="match status" value="1"/>
</dbReference>
<dbReference type="Gene3D" id="3.30.420.140">
    <property type="entry name" value="YqgF/RNase H-like domain"/>
    <property type="match status" value="1"/>
</dbReference>
<evidence type="ECO:0000256" key="3">
    <source>
        <dbReference type="ARBA" id="ARBA00022722"/>
    </source>
</evidence>
<proteinExistence type="inferred from homology"/>
<dbReference type="InterPro" id="IPR037027">
    <property type="entry name" value="YqgF/RNaseH-like_dom_sf"/>
</dbReference>
<dbReference type="Pfam" id="PF03652">
    <property type="entry name" value="RuvX"/>
    <property type="match status" value="1"/>
</dbReference>
<dbReference type="EMBL" id="CP157355">
    <property type="protein sequence ID" value="XBM01527.1"/>
    <property type="molecule type" value="Genomic_DNA"/>
</dbReference>
<dbReference type="GO" id="GO:0000967">
    <property type="term" value="P:rRNA 5'-end processing"/>
    <property type="evidence" value="ECO:0007669"/>
    <property type="project" value="UniProtKB-UniRule"/>
</dbReference>
<evidence type="ECO:0000256" key="2">
    <source>
        <dbReference type="ARBA" id="ARBA00022517"/>
    </source>
</evidence>
<keyword evidence="1 5" id="KW-0963">Cytoplasm</keyword>
<dbReference type="InterPro" id="IPR005227">
    <property type="entry name" value="YqgF"/>
</dbReference>
<dbReference type="GO" id="GO:0005829">
    <property type="term" value="C:cytosol"/>
    <property type="evidence" value="ECO:0007669"/>
    <property type="project" value="TreeGrafter"/>
</dbReference>
<keyword evidence="2 5" id="KW-0690">Ribosome biogenesis</keyword>
<name>A0AAU7FBT5_9NEIS</name>
<dbReference type="SUPFAM" id="SSF53098">
    <property type="entry name" value="Ribonuclease H-like"/>
    <property type="match status" value="1"/>
</dbReference>
<reference evidence="7" key="1">
    <citation type="submission" date="2024-05" db="EMBL/GenBank/DDBJ databases">
        <authorList>
            <person name="Yang L."/>
            <person name="Pan L."/>
        </authorList>
    </citation>
    <scope>NUCLEOTIDE SEQUENCE</scope>
    <source>
        <strain evidence="7">FCG-7</strain>
    </source>
</reference>
<dbReference type="RefSeq" id="WP_348945812.1">
    <property type="nucleotide sequence ID" value="NZ_CP157355.1"/>
</dbReference>
<comment type="similarity">
    <text evidence="5">Belongs to the YqgF HJR family.</text>
</comment>
<dbReference type="NCBIfam" id="TIGR00250">
    <property type="entry name" value="RNAse_H_YqgF"/>
    <property type="match status" value="1"/>
</dbReference>
<evidence type="ECO:0000313" key="7">
    <source>
        <dbReference type="EMBL" id="XBM01527.1"/>
    </source>
</evidence>
<comment type="function">
    <text evidence="5">Could be a nuclease involved in processing of the 5'-end of pre-16S rRNA.</text>
</comment>
<accession>A0AAU7FBT5</accession>
<dbReference type="InterPro" id="IPR006641">
    <property type="entry name" value="YqgF/RNaseH-like_dom"/>
</dbReference>
<evidence type="ECO:0000256" key="1">
    <source>
        <dbReference type="ARBA" id="ARBA00022490"/>
    </source>
</evidence>
<dbReference type="CDD" id="cd16964">
    <property type="entry name" value="YqgF"/>
    <property type="match status" value="1"/>
</dbReference>
<evidence type="ECO:0000256" key="5">
    <source>
        <dbReference type="HAMAP-Rule" id="MF_00651"/>
    </source>
</evidence>